<gene>
    <name evidence="3" type="ORF">HHL21_02250</name>
</gene>
<feature type="transmembrane region" description="Helical" evidence="1">
    <location>
        <begin position="347"/>
        <end position="368"/>
    </location>
</feature>
<dbReference type="GO" id="GO:0016020">
    <property type="term" value="C:membrane"/>
    <property type="evidence" value="ECO:0007669"/>
    <property type="project" value="TreeGrafter"/>
</dbReference>
<reference evidence="3 4" key="1">
    <citation type="submission" date="2020-04" db="EMBL/GenBank/DDBJ databases">
        <title>Massilia sp. RP-1-19 isolated from soil.</title>
        <authorList>
            <person name="Dahal R.H."/>
        </authorList>
    </citation>
    <scope>NUCLEOTIDE SEQUENCE [LARGE SCALE GENOMIC DNA]</scope>
    <source>
        <strain evidence="3 4">RP-1-19</strain>
    </source>
</reference>
<dbReference type="AlphaFoldDB" id="A0A848HL01"/>
<feature type="transmembrane region" description="Helical" evidence="1">
    <location>
        <begin position="270"/>
        <end position="287"/>
    </location>
</feature>
<dbReference type="InterPro" id="IPR002656">
    <property type="entry name" value="Acyl_transf_3_dom"/>
</dbReference>
<keyword evidence="3" id="KW-0012">Acyltransferase</keyword>
<feature type="transmembrane region" description="Helical" evidence="1">
    <location>
        <begin position="64"/>
        <end position="87"/>
    </location>
</feature>
<dbReference type="RefSeq" id="WP_169463610.1">
    <property type="nucleotide sequence ID" value="NZ_JABBGG010000001.1"/>
</dbReference>
<feature type="transmembrane region" description="Helical" evidence="1">
    <location>
        <begin position="169"/>
        <end position="192"/>
    </location>
</feature>
<organism evidence="3 4">
    <name type="scientific">Massilia polaris</name>
    <dbReference type="NCBI Taxonomy" id="2728846"/>
    <lineage>
        <taxon>Bacteria</taxon>
        <taxon>Pseudomonadati</taxon>
        <taxon>Pseudomonadota</taxon>
        <taxon>Betaproteobacteria</taxon>
        <taxon>Burkholderiales</taxon>
        <taxon>Oxalobacteraceae</taxon>
        <taxon>Telluria group</taxon>
        <taxon>Massilia</taxon>
    </lineage>
</organism>
<comment type="caution">
    <text evidence="3">The sequence shown here is derived from an EMBL/GenBank/DDBJ whole genome shotgun (WGS) entry which is preliminary data.</text>
</comment>
<name>A0A848HL01_9BURK</name>
<dbReference type="PANTHER" id="PTHR23028">
    <property type="entry name" value="ACETYLTRANSFERASE"/>
    <property type="match status" value="1"/>
</dbReference>
<keyword evidence="4" id="KW-1185">Reference proteome</keyword>
<evidence type="ECO:0000313" key="4">
    <source>
        <dbReference type="Proteomes" id="UP000583752"/>
    </source>
</evidence>
<keyword evidence="1" id="KW-0472">Membrane</keyword>
<protein>
    <submittedName>
        <fullName evidence="3">Acyltransferase</fullName>
    </submittedName>
</protein>
<accession>A0A848HL01</accession>
<dbReference type="Proteomes" id="UP000583752">
    <property type="component" value="Unassembled WGS sequence"/>
</dbReference>
<dbReference type="Pfam" id="PF01757">
    <property type="entry name" value="Acyl_transf_3"/>
    <property type="match status" value="1"/>
</dbReference>
<keyword evidence="1" id="KW-0812">Transmembrane</keyword>
<feature type="transmembrane region" description="Helical" evidence="1">
    <location>
        <begin position="204"/>
        <end position="229"/>
    </location>
</feature>
<keyword evidence="1" id="KW-1133">Transmembrane helix</keyword>
<dbReference type="PANTHER" id="PTHR23028:SF53">
    <property type="entry name" value="ACYL_TRANSF_3 DOMAIN-CONTAINING PROTEIN"/>
    <property type="match status" value="1"/>
</dbReference>
<feature type="transmembrane region" description="Helical" evidence="1">
    <location>
        <begin position="108"/>
        <end position="128"/>
    </location>
</feature>
<evidence type="ECO:0000313" key="3">
    <source>
        <dbReference type="EMBL" id="NML59923.1"/>
    </source>
</evidence>
<feature type="transmembrane region" description="Helical" evidence="1">
    <location>
        <begin position="241"/>
        <end position="258"/>
    </location>
</feature>
<evidence type="ECO:0000259" key="2">
    <source>
        <dbReference type="Pfam" id="PF01757"/>
    </source>
</evidence>
<evidence type="ECO:0000256" key="1">
    <source>
        <dbReference type="SAM" id="Phobius"/>
    </source>
</evidence>
<sequence length="393" mass="44035">MLPNKIARVRFMRQTNLRTDYQHSIAISLLRGLAALQVAAAHVRAQFYPGLSTIPDPSAGYQVLAFFTGFAHQAVVIFFLLSGWLVGGSLMNKLDQPHAMLSYAIDRISRLWIVLAPAFAASLLIGVVTGELAPWRAANAIPAEFSLVTFAGNMFGLQDLAVPRYGGNFALWSLTYETWYYILFPLAVLMFARPGALPKAASAVAVAFIAWHLNAAILLYFTLWLMGAGFSRIHIRAGRKLKWGFAALFALVAAWFRVKGSNNILVEESYVQDLLYSLLFLVLLCSLQAKVPPTATLTRRLGRIGRFFAEFSFSLYVIHVPLIFLLRHLNERQLGIDELDPGGLSDFGLYVSMVMLIVLLAWLFHLPFEAQTYRVRRRLKAWMLPRVQPQNIA</sequence>
<feature type="transmembrane region" description="Helical" evidence="1">
    <location>
        <begin position="140"/>
        <end position="157"/>
    </location>
</feature>
<dbReference type="EMBL" id="JABBGG010000001">
    <property type="protein sequence ID" value="NML59923.1"/>
    <property type="molecule type" value="Genomic_DNA"/>
</dbReference>
<dbReference type="GO" id="GO:0009103">
    <property type="term" value="P:lipopolysaccharide biosynthetic process"/>
    <property type="evidence" value="ECO:0007669"/>
    <property type="project" value="TreeGrafter"/>
</dbReference>
<feature type="domain" description="Acyltransferase 3" evidence="2">
    <location>
        <begin position="26"/>
        <end position="365"/>
    </location>
</feature>
<feature type="transmembrane region" description="Helical" evidence="1">
    <location>
        <begin position="307"/>
        <end position="327"/>
    </location>
</feature>
<dbReference type="GO" id="GO:0016747">
    <property type="term" value="F:acyltransferase activity, transferring groups other than amino-acyl groups"/>
    <property type="evidence" value="ECO:0007669"/>
    <property type="project" value="InterPro"/>
</dbReference>
<keyword evidence="3" id="KW-0808">Transferase</keyword>
<dbReference type="InterPro" id="IPR050879">
    <property type="entry name" value="Acyltransferase_3"/>
</dbReference>
<proteinExistence type="predicted"/>